<dbReference type="PANTHER" id="PTHR10201">
    <property type="entry name" value="MATRIX METALLOPROTEINASE"/>
    <property type="match status" value="1"/>
</dbReference>
<dbReference type="OrthoDB" id="406838at2759"/>
<dbReference type="InterPro" id="IPR006026">
    <property type="entry name" value="Peptidase_Metallo"/>
</dbReference>
<dbReference type="GO" id="GO:0030574">
    <property type="term" value="P:collagen catabolic process"/>
    <property type="evidence" value="ECO:0007669"/>
    <property type="project" value="TreeGrafter"/>
</dbReference>
<reference evidence="14" key="1">
    <citation type="submission" date="2019-09" db="EMBL/GenBank/DDBJ databases">
        <authorList>
            <person name="Zhang L."/>
        </authorList>
    </citation>
    <scope>NUCLEOTIDE SEQUENCE</scope>
</reference>
<comment type="cofactor">
    <cofactor evidence="11">
        <name>Ca(2+)</name>
        <dbReference type="ChEBI" id="CHEBI:29108"/>
    </cofactor>
    <text evidence="11">Can bind about 5 Ca(2+) ions per subunit.</text>
</comment>
<comment type="similarity">
    <text evidence="1">Belongs to the peptidase M10A family. Matrix metalloproteinases (MMPs) subfamily.</text>
</comment>
<dbReference type="OMA" id="HINATWH"/>
<protein>
    <recommendedName>
        <fullName evidence="13">Peptidase metallopeptidase domain-containing protein</fullName>
    </recommendedName>
</protein>
<comment type="cofactor">
    <cofactor evidence="11">
        <name>Zn(2+)</name>
        <dbReference type="ChEBI" id="CHEBI:29105"/>
    </cofactor>
    <text evidence="11">Binds 2 Zn(2+) ions per subunit.</text>
</comment>
<feature type="binding site" evidence="11">
    <location>
        <position position="236"/>
    </location>
    <ligand>
        <name>Ca(2+)</name>
        <dbReference type="ChEBI" id="CHEBI:29108"/>
        <label>3</label>
    </ligand>
</feature>
<keyword evidence="6 11" id="KW-0862">Zinc</keyword>
<name>A0A5K0YQC2_9MAGN</name>
<evidence type="ECO:0000256" key="7">
    <source>
        <dbReference type="ARBA" id="ARBA00023049"/>
    </source>
</evidence>
<feature type="binding site" evidence="11">
    <location>
        <position position="224"/>
    </location>
    <ligand>
        <name>Zn(2+)</name>
        <dbReference type="ChEBI" id="CHEBI:29105"/>
        <label>1</label>
    </ligand>
</feature>
<dbReference type="FunFam" id="3.40.390.10:FF:000018">
    <property type="entry name" value="Metalloendoproteinase 1"/>
    <property type="match status" value="1"/>
</dbReference>
<dbReference type="InterPro" id="IPR036365">
    <property type="entry name" value="PGBD-like_sf"/>
</dbReference>
<keyword evidence="9" id="KW-0325">Glycoprotein</keyword>
<feature type="domain" description="Peptidase metallopeptidase" evidence="13">
    <location>
        <begin position="141"/>
        <end position="307"/>
    </location>
</feature>
<evidence type="ECO:0000256" key="12">
    <source>
        <dbReference type="SAM" id="SignalP"/>
    </source>
</evidence>
<gene>
    <name evidence="14" type="ORF">NYM_LOCUS8863</name>
</gene>
<feature type="binding site" evidence="11">
    <location>
        <position position="234"/>
    </location>
    <ligand>
        <name>Zn(2+)</name>
        <dbReference type="ChEBI" id="CHEBI:29105"/>
        <label>1</label>
    </ligand>
</feature>
<dbReference type="CDD" id="cd04278">
    <property type="entry name" value="ZnMc_MMP"/>
    <property type="match status" value="1"/>
</dbReference>
<keyword evidence="8" id="KW-0865">Zymogen</keyword>
<feature type="binding site" description="in inhibited form" evidence="11">
    <location>
        <position position="121"/>
    </location>
    <ligand>
        <name>Zn(2+)</name>
        <dbReference type="ChEBI" id="CHEBI:29105"/>
        <label>2</label>
        <note>catalytic</note>
    </ligand>
</feature>
<dbReference type="PRINTS" id="PR00138">
    <property type="entry name" value="MATRIXIN"/>
</dbReference>
<dbReference type="GO" id="GO:0008270">
    <property type="term" value="F:zinc ion binding"/>
    <property type="evidence" value="ECO:0007669"/>
    <property type="project" value="InterPro"/>
</dbReference>
<dbReference type="EMBL" id="LR721777">
    <property type="protein sequence ID" value="VVV78853.1"/>
    <property type="molecule type" value="Genomic_DNA"/>
</dbReference>
<proteinExistence type="inferred from homology"/>
<feature type="binding site" evidence="11">
    <location>
        <position position="262"/>
    </location>
    <ligand>
        <name>Zn(2+)</name>
        <dbReference type="ChEBI" id="CHEBI:29105"/>
        <label>2</label>
        <note>catalytic</note>
    </ligand>
</feature>
<sequence>MLFFFFPISPLLLSLPSSSFFLFLLLPLCSPATDTSGHLSYTWKDLWRFADATPGSHVIGMSEIKRYLHQFGYFPAGSIGFSDHYDANLQASLRLYQTRLGLPVTGTLNRPTLSQMITPRCGVHDGQDFSGVARRYVYFPGRPTWQPGRKQLSYWIYTDTFPEYLEAAVIRQVFERAFAKWAAAIPMNFTATDLEEAADIRIGFYSGEHGDREPFDGVLGVLGHAFAPENGRLHLDSAETWAVDLEADGSKVAVHLESVVVHEIGHLLGLGHSSVKEAVMYPSLRPRTRKTDLSVDDVKGVQSLYGSNPNFVPSSVQTNDQHGQQVGSGAYTLNGLEPWCFLFLLFSIFF</sequence>
<dbReference type="Pfam" id="PF00413">
    <property type="entry name" value="Peptidase_M10"/>
    <property type="match status" value="1"/>
</dbReference>
<keyword evidence="3 11" id="KW-0479">Metal-binding</keyword>
<evidence type="ECO:0000256" key="4">
    <source>
        <dbReference type="ARBA" id="ARBA00022729"/>
    </source>
</evidence>
<dbReference type="GO" id="GO:0030198">
    <property type="term" value="P:extracellular matrix organization"/>
    <property type="evidence" value="ECO:0007669"/>
    <property type="project" value="TreeGrafter"/>
</dbReference>
<keyword evidence="5" id="KW-0378">Hydrolase</keyword>
<dbReference type="Gene3D" id="3.40.390.10">
    <property type="entry name" value="Collagenase (Catalytic Domain)"/>
    <property type="match status" value="1"/>
</dbReference>
<keyword evidence="2" id="KW-0645">Protease</keyword>
<evidence type="ECO:0000256" key="11">
    <source>
        <dbReference type="PIRSR" id="PIRSR621190-2"/>
    </source>
</evidence>
<dbReference type="InterPro" id="IPR024079">
    <property type="entry name" value="MetalloPept_cat_dom_sf"/>
</dbReference>
<evidence type="ECO:0000256" key="9">
    <source>
        <dbReference type="ARBA" id="ARBA00023180"/>
    </source>
</evidence>
<evidence type="ECO:0000256" key="5">
    <source>
        <dbReference type="ARBA" id="ARBA00022801"/>
    </source>
</evidence>
<evidence type="ECO:0000256" key="6">
    <source>
        <dbReference type="ARBA" id="ARBA00022833"/>
    </source>
</evidence>
<accession>A0A5K0YQC2</accession>
<dbReference type="PANTHER" id="PTHR10201:SF321">
    <property type="entry name" value="METALLOENDOPROTEINASE 4-MMP"/>
    <property type="match status" value="1"/>
</dbReference>
<dbReference type="Pfam" id="PF01471">
    <property type="entry name" value="PG_binding_1"/>
    <property type="match status" value="1"/>
</dbReference>
<evidence type="ECO:0000256" key="3">
    <source>
        <dbReference type="ARBA" id="ARBA00022723"/>
    </source>
</evidence>
<feature type="binding site" evidence="11">
    <location>
        <position position="199"/>
    </location>
    <ligand>
        <name>Ca(2+)</name>
        <dbReference type="ChEBI" id="CHEBI:29108"/>
        <label>2</label>
    </ligand>
</feature>
<dbReference type="GO" id="GO:0006508">
    <property type="term" value="P:proteolysis"/>
    <property type="evidence" value="ECO:0007669"/>
    <property type="project" value="UniProtKB-KW"/>
</dbReference>
<feature type="binding site" evidence="11">
    <location>
        <position position="272"/>
    </location>
    <ligand>
        <name>Zn(2+)</name>
        <dbReference type="ChEBI" id="CHEBI:29105"/>
        <label>2</label>
        <note>catalytic</note>
    </ligand>
</feature>
<dbReference type="SMART" id="SM00235">
    <property type="entry name" value="ZnMc"/>
    <property type="match status" value="1"/>
</dbReference>
<evidence type="ECO:0000313" key="14">
    <source>
        <dbReference type="EMBL" id="VVV78853.1"/>
    </source>
</evidence>
<organism evidence="14">
    <name type="scientific">Nymphaea colorata</name>
    <name type="common">pocket water lily</name>
    <dbReference type="NCBI Taxonomy" id="210225"/>
    <lineage>
        <taxon>Eukaryota</taxon>
        <taxon>Viridiplantae</taxon>
        <taxon>Streptophyta</taxon>
        <taxon>Embryophyta</taxon>
        <taxon>Tracheophyta</taxon>
        <taxon>Spermatophyta</taxon>
        <taxon>Magnoliopsida</taxon>
        <taxon>Nymphaeales</taxon>
        <taxon>Nymphaeaceae</taxon>
        <taxon>Nymphaea</taxon>
    </lineage>
</organism>
<dbReference type="AlphaFoldDB" id="A0A5K0YQC2"/>
<feature type="binding site" evidence="11">
    <location>
        <position position="217"/>
    </location>
    <ligand>
        <name>Ca(2+)</name>
        <dbReference type="ChEBI" id="CHEBI:29108"/>
        <label>3</label>
    </ligand>
</feature>
<feature type="binding site" evidence="11">
    <location>
        <position position="266"/>
    </location>
    <ligand>
        <name>Zn(2+)</name>
        <dbReference type="ChEBI" id="CHEBI:29105"/>
        <label>2</label>
        <note>catalytic</note>
    </ligand>
</feature>
<dbReference type="InterPro" id="IPR002477">
    <property type="entry name" value="Peptidoglycan-bd-like"/>
</dbReference>
<feature type="binding site" evidence="11">
    <location>
        <position position="239"/>
    </location>
    <ligand>
        <name>Ca(2+)</name>
        <dbReference type="ChEBI" id="CHEBI:29108"/>
        <label>3</label>
    </ligand>
</feature>
<feature type="binding site" evidence="11">
    <location>
        <position position="216"/>
    </location>
    <ligand>
        <name>Ca(2+)</name>
        <dbReference type="ChEBI" id="CHEBI:29108"/>
        <label>3</label>
    </ligand>
</feature>
<feature type="active site" evidence="10">
    <location>
        <position position="263"/>
    </location>
</feature>
<feature type="binding site" evidence="11">
    <location>
        <position position="211"/>
    </location>
    <ligand>
        <name>Zn(2+)</name>
        <dbReference type="ChEBI" id="CHEBI:29105"/>
        <label>1</label>
    </ligand>
</feature>
<keyword evidence="7" id="KW-0482">Metalloprotease</keyword>
<keyword evidence="4 12" id="KW-0732">Signal</keyword>
<feature type="binding site" evidence="11">
    <location>
        <position position="239"/>
    </location>
    <ligand>
        <name>Ca(2+)</name>
        <dbReference type="ChEBI" id="CHEBI:29108"/>
        <label>1</label>
    </ligand>
</feature>
<evidence type="ECO:0000259" key="13">
    <source>
        <dbReference type="SMART" id="SM00235"/>
    </source>
</evidence>
<dbReference type="GO" id="GO:0004222">
    <property type="term" value="F:metalloendopeptidase activity"/>
    <property type="evidence" value="ECO:0007669"/>
    <property type="project" value="InterPro"/>
</dbReference>
<dbReference type="InterPro" id="IPR001818">
    <property type="entry name" value="Pept_M10_metallopeptidase"/>
</dbReference>
<feature type="binding site" evidence="11">
    <location>
        <position position="209"/>
    </location>
    <ligand>
        <name>Zn(2+)</name>
        <dbReference type="ChEBI" id="CHEBI:29105"/>
        <label>1</label>
    </ligand>
</feature>
<dbReference type="InterPro" id="IPR021190">
    <property type="entry name" value="Pept_M10A"/>
</dbReference>
<evidence type="ECO:0000256" key="2">
    <source>
        <dbReference type="ARBA" id="ARBA00022670"/>
    </source>
</evidence>
<dbReference type="InterPro" id="IPR033739">
    <property type="entry name" value="M10A_MMP"/>
</dbReference>
<evidence type="ECO:0000256" key="10">
    <source>
        <dbReference type="PIRSR" id="PIRSR621190-1"/>
    </source>
</evidence>
<dbReference type="GO" id="GO:0031012">
    <property type="term" value="C:extracellular matrix"/>
    <property type="evidence" value="ECO:0007669"/>
    <property type="project" value="InterPro"/>
</dbReference>
<dbReference type="Gramene" id="NC12G0189790.1">
    <property type="protein sequence ID" value="NC12G0189790.1:cds"/>
    <property type="gene ID" value="NC12G0189790"/>
</dbReference>
<feature type="signal peptide" evidence="12">
    <location>
        <begin position="1"/>
        <end position="31"/>
    </location>
</feature>
<evidence type="ECO:0000256" key="1">
    <source>
        <dbReference type="ARBA" id="ARBA00009614"/>
    </source>
</evidence>
<dbReference type="SUPFAM" id="SSF55486">
    <property type="entry name" value="Metalloproteases ('zincins'), catalytic domain"/>
    <property type="match status" value="1"/>
</dbReference>
<feature type="binding site" evidence="11">
    <location>
        <position position="280"/>
    </location>
    <ligand>
        <name>Zn(2+)</name>
        <dbReference type="ChEBI" id="CHEBI:29105"/>
        <label>2</label>
        <note>catalytic</note>
    </ligand>
</feature>
<feature type="chain" id="PRO_5023851187" description="Peptidase metallopeptidase domain-containing protein" evidence="12">
    <location>
        <begin position="32"/>
        <end position="350"/>
    </location>
</feature>
<dbReference type="SUPFAM" id="SSF47090">
    <property type="entry name" value="PGBD-like"/>
    <property type="match status" value="1"/>
</dbReference>
<keyword evidence="11" id="KW-0106">Calcium</keyword>
<evidence type="ECO:0000256" key="8">
    <source>
        <dbReference type="ARBA" id="ARBA00023145"/>
    </source>
</evidence>